<dbReference type="EC" id="5.1.3.3" evidence="8"/>
<dbReference type="PANTHER" id="PTHR10091">
    <property type="entry name" value="ALDOSE-1-EPIMERASE"/>
    <property type="match status" value="1"/>
</dbReference>
<keyword evidence="7 8" id="KW-0119">Carbohydrate metabolism</keyword>
<comment type="caution">
    <text evidence="9">The sequence shown here is derived from an EMBL/GenBank/DDBJ whole genome shotgun (WGS) entry which is preliminary data.</text>
</comment>
<evidence type="ECO:0000256" key="7">
    <source>
        <dbReference type="ARBA" id="ARBA00023277"/>
    </source>
</evidence>
<dbReference type="InterPro" id="IPR047215">
    <property type="entry name" value="Galactose_mutarotase-like"/>
</dbReference>
<accession>A0ABR8YB84</accession>
<dbReference type="InterPro" id="IPR008183">
    <property type="entry name" value="Aldose_1/G6P_1-epimerase"/>
</dbReference>
<evidence type="ECO:0000313" key="9">
    <source>
        <dbReference type="EMBL" id="MBD8041432.1"/>
    </source>
</evidence>
<evidence type="ECO:0000256" key="3">
    <source>
        <dbReference type="ARBA" id="ARBA00006206"/>
    </source>
</evidence>
<evidence type="ECO:0000256" key="1">
    <source>
        <dbReference type="ARBA" id="ARBA00001913"/>
    </source>
</evidence>
<evidence type="ECO:0000256" key="4">
    <source>
        <dbReference type="ARBA" id="ARBA00011245"/>
    </source>
</evidence>
<keyword evidence="10" id="KW-1185">Reference proteome</keyword>
<dbReference type="EMBL" id="JACSPP010000051">
    <property type="protein sequence ID" value="MBD8041432.1"/>
    <property type="molecule type" value="Genomic_DNA"/>
</dbReference>
<dbReference type="RefSeq" id="WP_022040278.1">
    <property type="nucleotide sequence ID" value="NZ_JACSPP010000051.1"/>
</dbReference>
<evidence type="ECO:0000256" key="6">
    <source>
        <dbReference type="ARBA" id="ARBA00023235"/>
    </source>
</evidence>
<dbReference type="PROSITE" id="PS51257">
    <property type="entry name" value="PROKAR_LIPOPROTEIN"/>
    <property type="match status" value="1"/>
</dbReference>
<proteinExistence type="inferred from homology"/>
<dbReference type="SUPFAM" id="SSF74650">
    <property type="entry name" value="Galactose mutarotase-like"/>
    <property type="match status" value="1"/>
</dbReference>
<dbReference type="InterPro" id="IPR011013">
    <property type="entry name" value="Gal_mutarotase_sf_dom"/>
</dbReference>
<dbReference type="Proteomes" id="UP000620874">
    <property type="component" value="Unassembled WGS sequence"/>
</dbReference>
<evidence type="ECO:0000256" key="2">
    <source>
        <dbReference type="ARBA" id="ARBA00005028"/>
    </source>
</evidence>
<dbReference type="InterPro" id="IPR014718">
    <property type="entry name" value="GH-type_carb-bd"/>
</dbReference>
<comment type="pathway">
    <text evidence="2 8">Carbohydrate metabolism; hexose metabolism.</text>
</comment>
<dbReference type="NCBIfam" id="NF008277">
    <property type="entry name" value="PRK11055.1"/>
    <property type="match status" value="1"/>
</dbReference>
<comment type="catalytic activity">
    <reaction evidence="8">
        <text>alpha-D-glucose = beta-D-glucose</text>
        <dbReference type="Rhea" id="RHEA:10264"/>
        <dbReference type="ChEBI" id="CHEBI:15903"/>
        <dbReference type="ChEBI" id="CHEBI:17925"/>
        <dbReference type="EC" id="5.1.3.3"/>
    </reaction>
</comment>
<gene>
    <name evidence="9" type="ORF">H9625_13480</name>
</gene>
<name>A0ABR8YB84_9BACT</name>
<dbReference type="PANTHER" id="PTHR10091:SF0">
    <property type="entry name" value="GALACTOSE MUTAROTASE"/>
    <property type="match status" value="1"/>
</dbReference>
<keyword evidence="5" id="KW-0106">Calcium</keyword>
<organism evidence="9 10">
    <name type="scientific">Phocaeicola intestinalis</name>
    <dbReference type="NCBI Taxonomy" id="2762212"/>
    <lineage>
        <taxon>Bacteria</taxon>
        <taxon>Pseudomonadati</taxon>
        <taxon>Bacteroidota</taxon>
        <taxon>Bacteroidia</taxon>
        <taxon>Bacteroidales</taxon>
        <taxon>Bacteroidaceae</taxon>
        <taxon>Phocaeicola</taxon>
    </lineage>
</organism>
<keyword evidence="6 8" id="KW-0413">Isomerase</keyword>
<evidence type="ECO:0000256" key="5">
    <source>
        <dbReference type="ARBA" id="ARBA00022837"/>
    </source>
</evidence>
<comment type="subunit">
    <text evidence="4">Monomer.</text>
</comment>
<protein>
    <recommendedName>
        <fullName evidence="8">Aldose 1-epimerase</fullName>
        <ecNumber evidence="8">5.1.3.3</ecNumber>
    </recommendedName>
</protein>
<dbReference type="CDD" id="cd09019">
    <property type="entry name" value="galactose_mutarotase_like"/>
    <property type="match status" value="1"/>
</dbReference>
<dbReference type="Pfam" id="PF01263">
    <property type="entry name" value="Aldose_epim"/>
    <property type="match status" value="1"/>
</dbReference>
<sequence length="380" mass="42368">MKLTNLSHIVSIGLLVLTTSCSSHRFTTASGLQPKAFLQKVEGQKTSLYKITNSKGIEACITNYGARVVSLMVPDKNGKLEDIVCGFSNIEDYISQSQNYGATVGRYIGRILNAQYTLEGKTYHLQANHSLGHTAHGGNPNFGARMWKATHVSPSSVTLHYLSPDGENGFPGNLHISVTYTLTEDNALDIRYEATTDKTTVLNLCNHSFFNISGNLNQSVENQTMWVDADYFSAYDRNKCVTGELWPVASTPLDFRIPHKLADHINDDYGQLNVVNGYDHAWALNHPGNDTHVAAWIYDEKSGRKMEIYTTEPAIHIYTGNGLKGKVKGKNNIYYPFRGAVCFETCHFQDSPNNPQFPSTTLHPDETFTSHTVYKFVNVR</sequence>
<dbReference type="PIRSF" id="PIRSF005096">
    <property type="entry name" value="GALM"/>
    <property type="match status" value="1"/>
</dbReference>
<dbReference type="InterPro" id="IPR015443">
    <property type="entry name" value="Aldose_1-epimerase"/>
</dbReference>
<evidence type="ECO:0000256" key="8">
    <source>
        <dbReference type="PIRNR" id="PIRNR005096"/>
    </source>
</evidence>
<comment type="cofactor">
    <cofactor evidence="1">
        <name>Ca(2+)</name>
        <dbReference type="ChEBI" id="CHEBI:29108"/>
    </cofactor>
</comment>
<reference evidence="9 10" key="1">
    <citation type="submission" date="2020-08" db="EMBL/GenBank/DDBJ databases">
        <title>A Genomic Blueprint of the Chicken Gut Microbiome.</title>
        <authorList>
            <person name="Gilroy R."/>
            <person name="Ravi A."/>
            <person name="Getino M."/>
            <person name="Pursley I."/>
            <person name="Horton D.L."/>
            <person name="Alikhan N.-F."/>
            <person name="Baker D."/>
            <person name="Gharbi K."/>
            <person name="Hall N."/>
            <person name="Watson M."/>
            <person name="Adriaenssens E.M."/>
            <person name="Foster-Nyarko E."/>
            <person name="Jarju S."/>
            <person name="Secka A."/>
            <person name="Antonio M."/>
            <person name="Oren A."/>
            <person name="Chaudhuri R."/>
            <person name="La Ragione R.M."/>
            <person name="Hildebrand F."/>
            <person name="Pallen M.J."/>
        </authorList>
    </citation>
    <scope>NUCLEOTIDE SEQUENCE [LARGE SCALE GENOMIC DNA]</scope>
    <source>
        <strain evidence="9 10">Sa1CVN1</strain>
    </source>
</reference>
<evidence type="ECO:0000313" key="10">
    <source>
        <dbReference type="Proteomes" id="UP000620874"/>
    </source>
</evidence>
<comment type="similarity">
    <text evidence="3 8">Belongs to the aldose epimerase family.</text>
</comment>
<dbReference type="Gene3D" id="2.70.98.10">
    <property type="match status" value="1"/>
</dbReference>